<organism evidence="2 3">
    <name type="scientific">Saccharothrix longispora</name>
    <dbReference type="NCBI Taxonomy" id="33920"/>
    <lineage>
        <taxon>Bacteria</taxon>
        <taxon>Bacillati</taxon>
        <taxon>Actinomycetota</taxon>
        <taxon>Actinomycetes</taxon>
        <taxon>Pseudonocardiales</taxon>
        <taxon>Pseudonocardiaceae</taxon>
        <taxon>Saccharothrix</taxon>
    </lineage>
</organism>
<evidence type="ECO:0000313" key="2">
    <source>
        <dbReference type="EMBL" id="MDR6592501.1"/>
    </source>
</evidence>
<keyword evidence="1" id="KW-0732">Signal</keyword>
<proteinExistence type="predicted"/>
<feature type="signal peptide" evidence="1">
    <location>
        <begin position="1"/>
        <end position="34"/>
    </location>
</feature>
<protein>
    <recommendedName>
        <fullName evidence="4">Peptidase inhibitor family I36</fullName>
    </recommendedName>
</protein>
<keyword evidence="3" id="KW-1185">Reference proteome</keyword>
<reference evidence="2 3" key="1">
    <citation type="submission" date="2023-07" db="EMBL/GenBank/DDBJ databases">
        <title>Sequencing the genomes of 1000 actinobacteria strains.</title>
        <authorList>
            <person name="Klenk H.-P."/>
        </authorList>
    </citation>
    <scope>NUCLEOTIDE SEQUENCE [LARGE SCALE GENOMIC DNA]</scope>
    <source>
        <strain evidence="2 3">DSM 43749</strain>
    </source>
</reference>
<dbReference type="Proteomes" id="UP001268819">
    <property type="component" value="Unassembled WGS sequence"/>
</dbReference>
<evidence type="ECO:0000313" key="3">
    <source>
        <dbReference type="Proteomes" id="UP001268819"/>
    </source>
</evidence>
<feature type="chain" id="PRO_5046787265" description="Peptidase inhibitor family I36" evidence="1">
    <location>
        <begin position="35"/>
        <end position="169"/>
    </location>
</feature>
<sequence length="169" mass="17489">METRKRQLYSRLGRLAAVVIATAALVAAGPGAHADTGASRLGTPALSAHTPDVSVQTTATVSKGVWSCTLGATLPNRWYGGSGGGEQAFGNLNCTHVMPEIYIAVGLYRNGNLVAATDSHKFSAAFANAFPSASPHMSATYESGAIAAVLWPDNTITEIPQIYSPAISL</sequence>
<evidence type="ECO:0000256" key="1">
    <source>
        <dbReference type="SAM" id="SignalP"/>
    </source>
</evidence>
<gene>
    <name evidence="2" type="ORF">J2S66_000885</name>
</gene>
<name>A0ABU1PPA4_9PSEU</name>
<accession>A0ABU1PPA4</accession>
<evidence type="ECO:0008006" key="4">
    <source>
        <dbReference type="Google" id="ProtNLM"/>
    </source>
</evidence>
<dbReference type="EMBL" id="JAVDSG010000001">
    <property type="protein sequence ID" value="MDR6592501.1"/>
    <property type="molecule type" value="Genomic_DNA"/>
</dbReference>
<comment type="caution">
    <text evidence="2">The sequence shown here is derived from an EMBL/GenBank/DDBJ whole genome shotgun (WGS) entry which is preliminary data.</text>
</comment>
<dbReference type="RefSeq" id="WP_310304090.1">
    <property type="nucleotide sequence ID" value="NZ_BAAAXB010000001.1"/>
</dbReference>